<name>A0A1V2TAJ9_9NOCA</name>
<organism evidence="8 9">
    <name type="scientific">Nocardia donostiensis</name>
    <dbReference type="NCBI Taxonomy" id="1538463"/>
    <lineage>
        <taxon>Bacteria</taxon>
        <taxon>Bacillati</taxon>
        <taxon>Actinomycetota</taxon>
        <taxon>Actinomycetes</taxon>
        <taxon>Mycobacteriales</taxon>
        <taxon>Nocardiaceae</taxon>
        <taxon>Nocardia</taxon>
    </lineage>
</organism>
<feature type="transmembrane region" description="Helical" evidence="6">
    <location>
        <begin position="665"/>
        <end position="684"/>
    </location>
</feature>
<gene>
    <name evidence="8" type="ORF">B0T46_22940</name>
</gene>
<dbReference type="AlphaFoldDB" id="A0A1V2TAJ9"/>
<dbReference type="RefSeq" id="WP_077120829.1">
    <property type="nucleotide sequence ID" value="NZ_MUKP01000041.1"/>
</dbReference>
<dbReference type="InterPro" id="IPR004869">
    <property type="entry name" value="MMPL_dom"/>
</dbReference>
<comment type="subcellular location">
    <subcellularLocation>
        <location evidence="1">Cell membrane</location>
        <topology evidence="1">Multi-pass membrane protein</topology>
    </subcellularLocation>
</comment>
<keyword evidence="3 6" id="KW-0812">Transmembrane</keyword>
<comment type="caution">
    <text evidence="8">The sequence shown here is derived from an EMBL/GenBank/DDBJ whole genome shotgun (WGS) entry which is preliminary data.</text>
</comment>
<keyword evidence="4 6" id="KW-1133">Transmembrane helix</keyword>
<evidence type="ECO:0000313" key="9">
    <source>
        <dbReference type="Proteomes" id="UP000188836"/>
    </source>
</evidence>
<reference evidence="8 9" key="1">
    <citation type="journal article" date="2016" name="Antonie Van Leeuwenhoek">
        <title>Nocardia donostiensis sp. nov., isolated from human respiratory specimens.</title>
        <authorList>
            <person name="Ercibengoa M."/>
            <person name="Bell M."/>
            <person name="Marimon J.M."/>
            <person name="Humrighouse B."/>
            <person name="Klenk H.P."/>
            <person name="Potter G."/>
            <person name="Perez-Trallero E."/>
        </authorList>
    </citation>
    <scope>NUCLEOTIDE SEQUENCE [LARGE SCALE GENOMIC DNA]</scope>
    <source>
        <strain evidence="8 9">X1655</strain>
    </source>
</reference>
<feature type="transmembrane region" description="Helical" evidence="6">
    <location>
        <begin position="623"/>
        <end position="644"/>
    </location>
</feature>
<dbReference type="STRING" id="1538463.B0T36_14795"/>
<dbReference type="PANTHER" id="PTHR33406:SF13">
    <property type="entry name" value="MEMBRANE PROTEIN YDFJ"/>
    <property type="match status" value="1"/>
</dbReference>
<dbReference type="GO" id="GO:0005886">
    <property type="term" value="C:plasma membrane"/>
    <property type="evidence" value="ECO:0007669"/>
    <property type="project" value="UniProtKB-SubCell"/>
</dbReference>
<evidence type="ECO:0000313" key="8">
    <source>
        <dbReference type="EMBL" id="ONM46488.1"/>
    </source>
</evidence>
<feature type="transmembrane region" description="Helical" evidence="6">
    <location>
        <begin position="333"/>
        <end position="360"/>
    </location>
</feature>
<dbReference type="OrthoDB" id="7051771at2"/>
<dbReference type="Pfam" id="PF03176">
    <property type="entry name" value="MMPL"/>
    <property type="match status" value="2"/>
</dbReference>
<feature type="domain" description="SSD" evidence="7">
    <location>
        <begin position="226"/>
        <end position="359"/>
    </location>
</feature>
<dbReference type="InterPro" id="IPR050545">
    <property type="entry name" value="Mycobact_MmpL"/>
</dbReference>
<evidence type="ECO:0000256" key="6">
    <source>
        <dbReference type="SAM" id="Phobius"/>
    </source>
</evidence>
<evidence type="ECO:0000256" key="2">
    <source>
        <dbReference type="ARBA" id="ARBA00022475"/>
    </source>
</evidence>
<feature type="transmembrane region" description="Helical" evidence="6">
    <location>
        <begin position="696"/>
        <end position="720"/>
    </location>
</feature>
<dbReference type="Proteomes" id="UP000188836">
    <property type="component" value="Unassembled WGS sequence"/>
</dbReference>
<evidence type="ECO:0000256" key="1">
    <source>
        <dbReference type="ARBA" id="ARBA00004651"/>
    </source>
</evidence>
<proteinExistence type="predicted"/>
<feature type="transmembrane region" description="Helical" evidence="6">
    <location>
        <begin position="210"/>
        <end position="231"/>
    </location>
</feature>
<accession>A0A1V2TAJ9</accession>
<dbReference type="Gene3D" id="1.20.1640.10">
    <property type="entry name" value="Multidrug efflux transporter AcrB transmembrane domain"/>
    <property type="match status" value="2"/>
</dbReference>
<dbReference type="SUPFAM" id="SSF82866">
    <property type="entry name" value="Multidrug efflux transporter AcrB transmembrane domain"/>
    <property type="match status" value="2"/>
</dbReference>
<keyword evidence="9" id="KW-1185">Reference proteome</keyword>
<protein>
    <recommendedName>
        <fullName evidence="7">SSD domain-containing protein</fullName>
    </recommendedName>
</protein>
<feature type="transmembrane region" description="Helical" evidence="6">
    <location>
        <begin position="263"/>
        <end position="281"/>
    </location>
</feature>
<evidence type="ECO:0000256" key="3">
    <source>
        <dbReference type="ARBA" id="ARBA00022692"/>
    </source>
</evidence>
<evidence type="ECO:0000259" key="7">
    <source>
        <dbReference type="PROSITE" id="PS50156"/>
    </source>
</evidence>
<feature type="transmembrane region" description="Helical" evidence="6">
    <location>
        <begin position="396"/>
        <end position="418"/>
    </location>
</feature>
<keyword evidence="5 6" id="KW-0472">Membrane</keyword>
<evidence type="ECO:0000256" key="4">
    <source>
        <dbReference type="ARBA" id="ARBA00022989"/>
    </source>
</evidence>
<evidence type="ECO:0000256" key="5">
    <source>
        <dbReference type="ARBA" id="ARBA00023136"/>
    </source>
</evidence>
<dbReference type="PROSITE" id="PS50156">
    <property type="entry name" value="SSD"/>
    <property type="match status" value="1"/>
</dbReference>
<feature type="transmembrane region" description="Helical" evidence="6">
    <location>
        <begin position="582"/>
        <end position="603"/>
    </location>
</feature>
<dbReference type="EMBL" id="MUMY01000024">
    <property type="protein sequence ID" value="ONM46488.1"/>
    <property type="molecule type" value="Genomic_DNA"/>
</dbReference>
<keyword evidence="2" id="KW-1003">Cell membrane</keyword>
<feature type="transmembrane region" description="Helical" evidence="6">
    <location>
        <begin position="556"/>
        <end position="575"/>
    </location>
</feature>
<sequence length="765" mass="80849">MSVFLYRWGKFAFRRKWVVLPVWVVLFLLLGGLGTALSKPMTDDFSMPNLPSERATEILDEHFPGMSEAFSFDAVTGTYVIAAPDGQRLTDDNNRAALQALVQKLNALDIVDKTKPLVNPVDAAAHMGCLSAPDPARCSGAPLNVLNETAPNTVAVLNVPFTIGSFQDITDADRDAAYQVADEARASGLQVEMSGSIAMKQEMPSGKSEMIGMAVALVVMIVAFGAIVAAFVPIVTAIVGLGAATSLIMLGTSAIQIPSFTVFLASMIGIALSIDYALFIVSRYKHELAVQASPEEAAGTALGTAGSAVVFAGLTVIIALTGLSIVGVQFLTFMGLGGAVAAGFAVLTALTLMPALIGALGKYLFKPKLPLIAQHDPEDDTAVTNGMRFGRLIGKFPAVMLLLSVAVLGALAAPAAGLNLGLPGDDSMPKDSTVRKAYELRTEGFGEGSNGVLNVVADLSNVAPEQREAAVTALHDKLASYPGMDYVTQPMLSENGQGALLDGVPKAGPNNQETKDLVRDARDAEAELQDRFGLEYGITGTTAIYADIDHVLLSKIAPYLAIVAGAAFVLLILVFRSILVPLTAALGFLLSMAATFGATVLIFQEGALGLISDPQPIVSFLPIMLIGLVFGLAMDYQVFLVTRMREEFVHGKAPKAAMISGYHHGARVVTAAAIIMISVFSSFLLESDVVVKSMGFALAAGVLLDAFVVRMVLIPALLALMGKWAWWMPKWLDRVLPDIDVEGAKLQQLQQRQAAVEDKEPLTIG</sequence>
<feature type="transmembrane region" description="Helical" evidence="6">
    <location>
        <begin position="302"/>
        <end position="327"/>
    </location>
</feature>
<dbReference type="PANTHER" id="PTHR33406">
    <property type="entry name" value="MEMBRANE PROTEIN MJ1562-RELATED"/>
    <property type="match status" value="1"/>
</dbReference>
<feature type="transmembrane region" description="Helical" evidence="6">
    <location>
        <begin position="238"/>
        <end position="257"/>
    </location>
</feature>
<dbReference type="InterPro" id="IPR000731">
    <property type="entry name" value="SSD"/>
</dbReference>